<dbReference type="AlphaFoldDB" id="A0A9E5MJZ3"/>
<dbReference type="PRINTS" id="PR00368">
    <property type="entry name" value="FADPNR"/>
</dbReference>
<dbReference type="Proteomes" id="UP000787472">
    <property type="component" value="Unassembled WGS sequence"/>
</dbReference>
<dbReference type="PRINTS" id="PR00469">
    <property type="entry name" value="PNDRDTASEII"/>
</dbReference>
<dbReference type="GO" id="GO:0005829">
    <property type="term" value="C:cytosol"/>
    <property type="evidence" value="ECO:0007669"/>
    <property type="project" value="TreeGrafter"/>
</dbReference>
<dbReference type="Gene3D" id="3.50.50.60">
    <property type="entry name" value="FAD/NAD(P)-binding domain"/>
    <property type="match status" value="1"/>
</dbReference>
<comment type="caution">
    <text evidence="2">The sequence shown here is derived from an EMBL/GenBank/DDBJ whole genome shotgun (WGS) entry which is preliminary data.</text>
</comment>
<accession>A0A9E5MJZ3</accession>
<protein>
    <submittedName>
        <fullName evidence="2">NAD(P)/FAD-dependent oxidoreductase</fullName>
    </submittedName>
</protein>
<dbReference type="PANTHER" id="PTHR43539">
    <property type="entry name" value="FLAVIN-BINDING MONOOXYGENASE-LIKE PROTEIN (AFU_ORTHOLOGUE AFUA_4G09220)"/>
    <property type="match status" value="1"/>
</dbReference>
<evidence type="ECO:0000313" key="2">
    <source>
        <dbReference type="EMBL" id="NHO65829.1"/>
    </source>
</evidence>
<dbReference type="InterPro" id="IPR036188">
    <property type="entry name" value="FAD/NAD-bd_sf"/>
</dbReference>
<dbReference type="GO" id="GO:0004497">
    <property type="term" value="F:monooxygenase activity"/>
    <property type="evidence" value="ECO:0007669"/>
    <property type="project" value="TreeGrafter"/>
</dbReference>
<dbReference type="InterPro" id="IPR000960">
    <property type="entry name" value="Flavin_mOase"/>
</dbReference>
<evidence type="ECO:0000313" key="3">
    <source>
        <dbReference type="Proteomes" id="UP000787472"/>
    </source>
</evidence>
<dbReference type="PANTHER" id="PTHR43539:SF78">
    <property type="entry name" value="FLAVIN-CONTAINING MONOOXYGENASE"/>
    <property type="match status" value="1"/>
</dbReference>
<dbReference type="EMBL" id="JAAONZ010000006">
    <property type="protein sequence ID" value="NHO65829.1"/>
    <property type="molecule type" value="Genomic_DNA"/>
</dbReference>
<sequence>MTDIMVTNNSSHQVIILGAGTSGLSLAYQLLQQGVQPLLLDEASVVASSWRKRHPQLSLNTHRLLSGLPGMPLEKSLGAFVTRDDYIAYLEAYATHLRHRYQLKIRFQTHAIKVEPWKTGWQVISHQGYFRSKQLVVATGTDRIPYWPRWPGLDHFLRSGPPSNRMVHAAGFGHVEEYDDKAILIVGGANSGIDIANHLIQRGRFKSLTISMRHGAHLLPTRIAGFPVQLISPMLNKLPLWLQDQLTHGLSRLCFGDLRPYGIRTPTTGLATRLAMDGVAPGFDQGLVKALKSRRIEVVPDIDRLSSDSVIFNNGQQKCVDSIICATGYRNGLRHLLPQACIGPDNTCHELPGLWIFGMNPKLEGNVYARCREAEQLAKEIYRELSQ</sequence>
<keyword evidence="1" id="KW-0560">Oxidoreductase</keyword>
<reference evidence="2" key="1">
    <citation type="submission" date="2020-03" db="EMBL/GenBank/DDBJ databases">
        <authorList>
            <person name="Guo F."/>
        </authorList>
    </citation>
    <scope>NUCLEOTIDE SEQUENCE</scope>
    <source>
        <strain evidence="2">JCM 30134</strain>
    </source>
</reference>
<name>A0A9E5MJZ3_9GAMM</name>
<gene>
    <name evidence="2" type="ORF">G8770_09770</name>
</gene>
<dbReference type="GO" id="GO:0050661">
    <property type="term" value="F:NADP binding"/>
    <property type="evidence" value="ECO:0007669"/>
    <property type="project" value="InterPro"/>
</dbReference>
<evidence type="ECO:0000256" key="1">
    <source>
        <dbReference type="ARBA" id="ARBA00023002"/>
    </source>
</evidence>
<dbReference type="GO" id="GO:0050660">
    <property type="term" value="F:flavin adenine dinucleotide binding"/>
    <property type="evidence" value="ECO:0007669"/>
    <property type="project" value="InterPro"/>
</dbReference>
<dbReference type="Pfam" id="PF13738">
    <property type="entry name" value="Pyr_redox_3"/>
    <property type="match status" value="1"/>
</dbReference>
<organism evidence="2 3">
    <name type="scientific">Pseudomaricurvus hydrocarbonicus</name>
    <dbReference type="NCBI Taxonomy" id="1470433"/>
    <lineage>
        <taxon>Bacteria</taxon>
        <taxon>Pseudomonadati</taxon>
        <taxon>Pseudomonadota</taxon>
        <taxon>Gammaproteobacteria</taxon>
        <taxon>Cellvibrionales</taxon>
        <taxon>Cellvibrionaceae</taxon>
        <taxon>Pseudomaricurvus</taxon>
    </lineage>
</organism>
<keyword evidence="3" id="KW-1185">Reference proteome</keyword>
<dbReference type="PIRSF" id="PIRSF000332">
    <property type="entry name" value="FMO"/>
    <property type="match status" value="1"/>
</dbReference>
<dbReference type="SUPFAM" id="SSF51905">
    <property type="entry name" value="FAD/NAD(P)-binding domain"/>
    <property type="match status" value="2"/>
</dbReference>
<proteinExistence type="predicted"/>
<dbReference type="InterPro" id="IPR050982">
    <property type="entry name" value="Auxin_biosynth/cation_transpt"/>
</dbReference>